<dbReference type="GO" id="GO:0016740">
    <property type="term" value="F:transferase activity"/>
    <property type="evidence" value="ECO:0007669"/>
    <property type="project" value="UniProtKB-KW"/>
</dbReference>
<keyword evidence="2" id="KW-1185">Reference proteome</keyword>
<protein>
    <submittedName>
        <fullName evidence="1">GNAT family N-acetyltransferase</fullName>
    </submittedName>
</protein>
<dbReference type="EMBL" id="JACJVR010000075">
    <property type="protein sequence ID" value="MBB6693563.1"/>
    <property type="molecule type" value="Genomic_DNA"/>
</dbReference>
<dbReference type="InterPro" id="IPR016181">
    <property type="entry name" value="Acyl_CoA_acyltransferase"/>
</dbReference>
<dbReference type="Gene3D" id="3.40.630.30">
    <property type="match status" value="1"/>
</dbReference>
<accession>A0A841U5J0</accession>
<dbReference type="SUPFAM" id="SSF55729">
    <property type="entry name" value="Acyl-CoA N-acyltransferases (Nat)"/>
    <property type="match status" value="1"/>
</dbReference>
<gene>
    <name evidence="1" type="ORF">H7B90_19400</name>
</gene>
<evidence type="ECO:0000313" key="2">
    <source>
        <dbReference type="Proteomes" id="UP000553776"/>
    </source>
</evidence>
<reference evidence="1 2" key="1">
    <citation type="submission" date="2020-08" db="EMBL/GenBank/DDBJ databases">
        <title>Cohnella phylogeny.</title>
        <authorList>
            <person name="Dunlap C."/>
        </authorList>
    </citation>
    <scope>NUCLEOTIDE SEQUENCE [LARGE SCALE GENOMIC DNA]</scope>
    <source>
        <strain evidence="1 2">DSM 25239</strain>
    </source>
</reference>
<comment type="caution">
    <text evidence="1">The sequence shown here is derived from an EMBL/GenBank/DDBJ whole genome shotgun (WGS) entry which is preliminary data.</text>
</comment>
<organism evidence="1 2">
    <name type="scientific">Cohnella xylanilytica</name>
    <dbReference type="NCBI Taxonomy" id="557555"/>
    <lineage>
        <taxon>Bacteria</taxon>
        <taxon>Bacillati</taxon>
        <taxon>Bacillota</taxon>
        <taxon>Bacilli</taxon>
        <taxon>Bacillales</taxon>
        <taxon>Paenibacillaceae</taxon>
        <taxon>Cohnella</taxon>
    </lineage>
</organism>
<dbReference type="Proteomes" id="UP000553776">
    <property type="component" value="Unassembled WGS sequence"/>
</dbReference>
<name>A0A841U5J0_9BACL</name>
<dbReference type="RefSeq" id="WP_185137547.1">
    <property type="nucleotide sequence ID" value="NZ_JACJVR010000075.1"/>
</dbReference>
<evidence type="ECO:0000313" key="1">
    <source>
        <dbReference type="EMBL" id="MBB6693563.1"/>
    </source>
</evidence>
<keyword evidence="1" id="KW-0808">Transferase</keyword>
<sequence length="171" mass="19456">MTLNCQMCESEDDFAQAGLFLLAHKRDLHPSFTTLEMVTLLYSYVTNGRLVSVRNEENRIVGIGAYYYGTPDREFQDKDVALVDVAIADKAYRGSRVFVQGLLYLVDRVMEGHPEVREVRLAAQEDNAYLRRLYSKFATAGGVREGTHGREVVFHTEINNLRTTLGKFSRL</sequence>
<proteinExistence type="predicted"/>
<dbReference type="AlphaFoldDB" id="A0A841U5J0"/>